<evidence type="ECO:0000313" key="2">
    <source>
        <dbReference type="Proteomes" id="UP001176941"/>
    </source>
</evidence>
<gene>
    <name evidence="1" type="ORF">MRATA1EN1_LOCUS29847</name>
</gene>
<reference evidence="1" key="1">
    <citation type="submission" date="2023-04" db="EMBL/GenBank/DDBJ databases">
        <authorList>
            <consortium name="ELIXIR-Norway"/>
        </authorList>
    </citation>
    <scope>NUCLEOTIDE SEQUENCE [LARGE SCALE GENOMIC DNA]</scope>
</reference>
<accession>A0ABN9A3Q0</accession>
<name>A0ABN9A3Q0_RANTA</name>
<organism evidence="1 2">
    <name type="scientific">Rangifer tarandus platyrhynchus</name>
    <name type="common">Svalbard reindeer</name>
    <dbReference type="NCBI Taxonomy" id="3082113"/>
    <lineage>
        <taxon>Eukaryota</taxon>
        <taxon>Metazoa</taxon>
        <taxon>Chordata</taxon>
        <taxon>Craniata</taxon>
        <taxon>Vertebrata</taxon>
        <taxon>Euteleostomi</taxon>
        <taxon>Mammalia</taxon>
        <taxon>Eutheria</taxon>
        <taxon>Laurasiatheria</taxon>
        <taxon>Artiodactyla</taxon>
        <taxon>Ruminantia</taxon>
        <taxon>Pecora</taxon>
        <taxon>Cervidae</taxon>
        <taxon>Odocoileinae</taxon>
        <taxon>Rangifer</taxon>
    </lineage>
</organism>
<dbReference type="EMBL" id="OX460343">
    <property type="protein sequence ID" value="CAI9180885.1"/>
    <property type="molecule type" value="Genomic_DNA"/>
</dbReference>
<sequence>MVTPQLQVTKKWRLSFNFQASPEDQEVFSSQRALPLMKTKWKERCSGREKGGTCPRCILGAKYILFGVQNRELTPVSLVPLKREEKKECQQNNKSICPNLPIAAGRRGSKQGSFAHRKRALTLMAIDYLSPNSANLTYSIREHSVCVDKGGTWPYTSLEKRNRV</sequence>
<evidence type="ECO:0000313" key="1">
    <source>
        <dbReference type="EMBL" id="CAI9180885.1"/>
    </source>
</evidence>
<keyword evidence="2" id="KW-1185">Reference proteome</keyword>
<protein>
    <submittedName>
        <fullName evidence="1">Uncharacterized protein</fullName>
    </submittedName>
</protein>
<dbReference type="Proteomes" id="UP001176941">
    <property type="component" value="Chromosome X"/>
</dbReference>
<proteinExistence type="predicted"/>